<dbReference type="InterPro" id="IPR000477">
    <property type="entry name" value="RT_dom"/>
</dbReference>
<dbReference type="PANTHER" id="PTHR46890:SF48">
    <property type="entry name" value="RNA-DIRECTED DNA POLYMERASE"/>
    <property type="match status" value="1"/>
</dbReference>
<dbReference type="Gene3D" id="3.60.10.10">
    <property type="entry name" value="Endonuclease/exonuclease/phosphatase"/>
    <property type="match status" value="1"/>
</dbReference>
<sequence>MPIRGLVFSWSNNRVNGNWARLDRFLVSPSVLSWFPDLVQMGLPRSISDHSAITIGISIDKGGPMLFRFNNEWLHDRELMCQVKKEWLSSKIKGSSSFSLSSKLKRSKKLVKIWVVDRKSTRSSPNELKVGLAVVDEKTDDIGWSDILRKERVENLTVLWKEIRREEVSKSNSEEIRAGAADYFEKHFKNVMWRRLRITGLPLQRLSELYRVFLEEAFSLEEVWLVVSSCDGNKAPGPDGFNLNFIKENWKVIKDDFMRFMIDFHHNGAVVKELNHTFTTLIPKCLKLKVMKDFRLISLVSSVFKVLAKVLANRLNKVIGSVVGEHQMAFVQYRQILDSFVIVEEIIHHWKMSKDGGLMVKLDFEKTYDSLNYNFLDDILNYMGFG</sequence>
<dbReference type="Pfam" id="PF00078">
    <property type="entry name" value="RVT_1"/>
    <property type="match status" value="1"/>
</dbReference>
<name>A0AAD9TEB4_9ROSI</name>
<evidence type="ECO:0000313" key="2">
    <source>
        <dbReference type="EMBL" id="KAK2634507.1"/>
    </source>
</evidence>
<dbReference type="InterPro" id="IPR043502">
    <property type="entry name" value="DNA/RNA_pol_sf"/>
</dbReference>
<keyword evidence="3" id="KW-1185">Reference proteome</keyword>
<organism evidence="2 3">
    <name type="scientific">Dipteronia dyeriana</name>
    <dbReference type="NCBI Taxonomy" id="168575"/>
    <lineage>
        <taxon>Eukaryota</taxon>
        <taxon>Viridiplantae</taxon>
        <taxon>Streptophyta</taxon>
        <taxon>Embryophyta</taxon>
        <taxon>Tracheophyta</taxon>
        <taxon>Spermatophyta</taxon>
        <taxon>Magnoliopsida</taxon>
        <taxon>eudicotyledons</taxon>
        <taxon>Gunneridae</taxon>
        <taxon>Pentapetalae</taxon>
        <taxon>rosids</taxon>
        <taxon>malvids</taxon>
        <taxon>Sapindales</taxon>
        <taxon>Sapindaceae</taxon>
        <taxon>Hippocastanoideae</taxon>
        <taxon>Acereae</taxon>
        <taxon>Dipteronia</taxon>
    </lineage>
</organism>
<comment type="caution">
    <text evidence="2">The sequence shown here is derived from an EMBL/GenBank/DDBJ whole genome shotgun (WGS) entry which is preliminary data.</text>
</comment>
<accession>A0AAD9TEB4</accession>
<evidence type="ECO:0000259" key="1">
    <source>
        <dbReference type="Pfam" id="PF00078"/>
    </source>
</evidence>
<gene>
    <name evidence="2" type="ORF">Ddye_029299</name>
</gene>
<evidence type="ECO:0000313" key="3">
    <source>
        <dbReference type="Proteomes" id="UP001280121"/>
    </source>
</evidence>
<dbReference type="AlphaFoldDB" id="A0AAD9TEB4"/>
<dbReference type="SUPFAM" id="SSF56219">
    <property type="entry name" value="DNase I-like"/>
    <property type="match status" value="1"/>
</dbReference>
<dbReference type="PANTHER" id="PTHR46890">
    <property type="entry name" value="NON-LTR RETROLELEMENT REVERSE TRANSCRIPTASE-LIKE PROTEIN-RELATED"/>
    <property type="match status" value="1"/>
</dbReference>
<dbReference type="InterPro" id="IPR052343">
    <property type="entry name" value="Retrotransposon-Effector_Assoc"/>
</dbReference>
<dbReference type="InterPro" id="IPR036691">
    <property type="entry name" value="Endo/exonu/phosph_ase_sf"/>
</dbReference>
<dbReference type="SUPFAM" id="SSF56672">
    <property type="entry name" value="DNA/RNA polymerases"/>
    <property type="match status" value="1"/>
</dbReference>
<feature type="domain" description="Reverse transcriptase" evidence="1">
    <location>
        <begin position="291"/>
        <end position="383"/>
    </location>
</feature>
<protein>
    <recommendedName>
        <fullName evidence="1">Reverse transcriptase domain-containing protein</fullName>
    </recommendedName>
</protein>
<dbReference type="EMBL" id="JANJYI010000009">
    <property type="protein sequence ID" value="KAK2634507.1"/>
    <property type="molecule type" value="Genomic_DNA"/>
</dbReference>
<dbReference type="Proteomes" id="UP001280121">
    <property type="component" value="Unassembled WGS sequence"/>
</dbReference>
<proteinExistence type="predicted"/>
<reference evidence="2" key="1">
    <citation type="journal article" date="2023" name="Plant J.">
        <title>Genome sequences and population genomics provide insights into the demographic history, inbreeding, and mutation load of two 'living fossil' tree species of Dipteronia.</title>
        <authorList>
            <person name="Feng Y."/>
            <person name="Comes H.P."/>
            <person name="Chen J."/>
            <person name="Zhu S."/>
            <person name="Lu R."/>
            <person name="Zhang X."/>
            <person name="Li P."/>
            <person name="Qiu J."/>
            <person name="Olsen K.M."/>
            <person name="Qiu Y."/>
        </authorList>
    </citation>
    <scope>NUCLEOTIDE SEQUENCE</scope>
    <source>
        <strain evidence="2">KIB01</strain>
    </source>
</reference>